<evidence type="ECO:0000313" key="3">
    <source>
        <dbReference type="Proteomes" id="UP000011668"/>
    </source>
</evidence>
<dbReference type="Proteomes" id="UP000011668">
    <property type="component" value="Unassembled WGS sequence"/>
</dbReference>
<gene>
    <name evidence="2" type="ORF">AG1IA_00726</name>
</gene>
<name>L8X4W6_THACA</name>
<keyword evidence="3" id="KW-1185">Reference proteome</keyword>
<comment type="caution">
    <text evidence="2">The sequence shown here is derived from an EMBL/GenBank/DDBJ whole genome shotgun (WGS) entry which is preliminary data.</text>
</comment>
<organism evidence="2 3">
    <name type="scientific">Thanatephorus cucumeris (strain AG1-IA)</name>
    <name type="common">Rice sheath blight fungus</name>
    <name type="synonym">Rhizoctonia solani</name>
    <dbReference type="NCBI Taxonomy" id="983506"/>
    <lineage>
        <taxon>Eukaryota</taxon>
        <taxon>Fungi</taxon>
        <taxon>Dikarya</taxon>
        <taxon>Basidiomycota</taxon>
        <taxon>Agaricomycotina</taxon>
        <taxon>Agaricomycetes</taxon>
        <taxon>Cantharellales</taxon>
        <taxon>Ceratobasidiaceae</taxon>
        <taxon>Rhizoctonia</taxon>
        <taxon>Rhizoctonia solani AG-1</taxon>
    </lineage>
</organism>
<feature type="region of interest" description="Disordered" evidence="1">
    <location>
        <begin position="1"/>
        <end position="39"/>
    </location>
</feature>
<sequence>MESRCRPDGMSTRIRSAQARGSTGRRLEDNDNQAKRELRSNSFVLSPREIFNKAENENCGMRHSHISWSCHSDTEVCFFRQLASGGLSLVNLFLFTRKHPHGSYM</sequence>
<dbReference type="HOGENOM" id="CLU_2238418_0_0_1"/>
<evidence type="ECO:0000256" key="1">
    <source>
        <dbReference type="SAM" id="MobiDB-lite"/>
    </source>
</evidence>
<protein>
    <submittedName>
        <fullName evidence="2">Uncharacterized protein</fullName>
    </submittedName>
</protein>
<reference evidence="2 3" key="1">
    <citation type="journal article" date="2013" name="Nat. Commun.">
        <title>The evolution and pathogenic mechanisms of the rice sheath blight pathogen.</title>
        <authorList>
            <person name="Zheng A."/>
            <person name="Lin R."/>
            <person name="Xu L."/>
            <person name="Qin P."/>
            <person name="Tang C."/>
            <person name="Ai P."/>
            <person name="Zhang D."/>
            <person name="Liu Y."/>
            <person name="Sun Z."/>
            <person name="Feng H."/>
            <person name="Wang Y."/>
            <person name="Chen Y."/>
            <person name="Liang X."/>
            <person name="Fu R."/>
            <person name="Li Q."/>
            <person name="Zhang J."/>
            <person name="Yu X."/>
            <person name="Xie Z."/>
            <person name="Ding L."/>
            <person name="Guan P."/>
            <person name="Tang J."/>
            <person name="Liang Y."/>
            <person name="Wang S."/>
            <person name="Deng Q."/>
            <person name="Li S."/>
            <person name="Zhu J."/>
            <person name="Wang L."/>
            <person name="Liu H."/>
            <person name="Li P."/>
        </authorList>
    </citation>
    <scope>NUCLEOTIDE SEQUENCE [LARGE SCALE GENOMIC DNA]</scope>
    <source>
        <strain evidence="3">AG-1 IA</strain>
    </source>
</reference>
<feature type="compositionally biased region" description="Basic and acidic residues" evidence="1">
    <location>
        <begin position="25"/>
        <end position="39"/>
    </location>
</feature>
<proteinExistence type="predicted"/>
<evidence type="ECO:0000313" key="2">
    <source>
        <dbReference type="EMBL" id="ELU45240.1"/>
    </source>
</evidence>
<accession>L8X4W6</accession>
<dbReference type="EMBL" id="AFRT01000122">
    <property type="protein sequence ID" value="ELU45240.1"/>
    <property type="molecule type" value="Genomic_DNA"/>
</dbReference>
<dbReference type="AlphaFoldDB" id="L8X4W6"/>